<evidence type="ECO:0000256" key="1">
    <source>
        <dbReference type="SAM" id="MobiDB-lite"/>
    </source>
</evidence>
<comment type="caution">
    <text evidence="2">The sequence shown here is derived from an EMBL/GenBank/DDBJ whole genome shotgun (WGS) entry which is preliminary data.</text>
</comment>
<name>A0A4U5LNR7_STECR</name>
<keyword evidence="3" id="KW-1185">Reference proteome</keyword>
<accession>A0A4U5LNR7</accession>
<organism evidence="2 3">
    <name type="scientific">Steinernema carpocapsae</name>
    <name type="common">Entomopathogenic nematode</name>
    <dbReference type="NCBI Taxonomy" id="34508"/>
    <lineage>
        <taxon>Eukaryota</taxon>
        <taxon>Metazoa</taxon>
        <taxon>Ecdysozoa</taxon>
        <taxon>Nematoda</taxon>
        <taxon>Chromadorea</taxon>
        <taxon>Rhabditida</taxon>
        <taxon>Tylenchina</taxon>
        <taxon>Panagrolaimomorpha</taxon>
        <taxon>Strongyloidoidea</taxon>
        <taxon>Steinernematidae</taxon>
        <taxon>Steinernema</taxon>
    </lineage>
</organism>
<evidence type="ECO:0000313" key="2">
    <source>
        <dbReference type="EMBL" id="TKR57528.1"/>
    </source>
</evidence>
<proteinExistence type="predicted"/>
<reference evidence="2 3" key="1">
    <citation type="journal article" date="2015" name="Genome Biol.">
        <title>Comparative genomics of Steinernema reveals deeply conserved gene regulatory networks.</title>
        <authorList>
            <person name="Dillman A.R."/>
            <person name="Macchietto M."/>
            <person name="Porter C.F."/>
            <person name="Rogers A."/>
            <person name="Williams B."/>
            <person name="Antoshechkin I."/>
            <person name="Lee M.M."/>
            <person name="Goodwin Z."/>
            <person name="Lu X."/>
            <person name="Lewis E.E."/>
            <person name="Goodrich-Blair H."/>
            <person name="Stock S.P."/>
            <person name="Adams B.J."/>
            <person name="Sternberg P.W."/>
            <person name="Mortazavi A."/>
        </authorList>
    </citation>
    <scope>NUCLEOTIDE SEQUENCE [LARGE SCALE GENOMIC DNA]</scope>
    <source>
        <strain evidence="2 3">ALL</strain>
    </source>
</reference>
<reference evidence="2 3" key="2">
    <citation type="journal article" date="2019" name="G3 (Bethesda)">
        <title>Hybrid Assembly of the Genome of the Entomopathogenic Nematode Steinernema carpocapsae Identifies the X-Chromosome.</title>
        <authorList>
            <person name="Serra L."/>
            <person name="Macchietto M."/>
            <person name="Macias-Munoz A."/>
            <person name="McGill C.J."/>
            <person name="Rodriguez I.M."/>
            <person name="Rodriguez B."/>
            <person name="Murad R."/>
            <person name="Mortazavi A."/>
        </authorList>
    </citation>
    <scope>NUCLEOTIDE SEQUENCE [LARGE SCALE GENOMIC DNA]</scope>
    <source>
        <strain evidence="2 3">ALL</strain>
    </source>
</reference>
<evidence type="ECO:0000313" key="3">
    <source>
        <dbReference type="Proteomes" id="UP000298663"/>
    </source>
</evidence>
<dbReference type="AlphaFoldDB" id="A0A4U5LNR7"/>
<feature type="region of interest" description="Disordered" evidence="1">
    <location>
        <begin position="70"/>
        <end position="91"/>
    </location>
</feature>
<protein>
    <submittedName>
        <fullName evidence="2">Uncharacterized protein</fullName>
    </submittedName>
</protein>
<dbReference type="Proteomes" id="UP000298663">
    <property type="component" value="Unassembled WGS sequence"/>
</dbReference>
<dbReference type="OrthoDB" id="5804248at2759"/>
<gene>
    <name evidence="2" type="ORF">L596_030780</name>
</gene>
<dbReference type="EMBL" id="AZBU02000015">
    <property type="protein sequence ID" value="TKR57528.1"/>
    <property type="molecule type" value="Genomic_DNA"/>
</dbReference>
<sequence>MQTSATPLPYSRWLNHEHRLFAHTSDGGRISTFSDVSVYLGVVVMTDNQGFVEEEKPDEAQLAHFYLEKDEESVRSKHPSGQGPSNVPRGLPRHLEQRVKSVSDPEFIRNGTQSMEIRGSYQKNMAKHIKNKGSVVIPIEKEDGTQTSIALNSRRSSLFQTLRKKIMHQPITDFGVQDVKSIEEDGETASACCCASWTRFVDTMGNRQTQFCYKLRELRPTLIDAKLALIKFGAELERELRPGPDDVCTKMAAAINEINQIICDSSLNITPKDSSQMRMLTDELAILLRVCTEVVDHWKLIQEMQSRPSDHNITGAHGPAAVETKDGIDAIEKIDKHSLKERITRNVNMIELQLIFIDKKCERRWWLKDLIRVLQAVMKLMLFISASISVAYHYNQTYPIVTLALTIAHGIIELLDQLFVQRFDPKDISLQSPGKSGTKPVPA</sequence>